<name>A0ABV2RN08_BRAJP</name>
<evidence type="ECO:0000313" key="3">
    <source>
        <dbReference type="Proteomes" id="UP001549291"/>
    </source>
</evidence>
<comment type="caution">
    <text evidence="2">The sequence shown here is derived from an EMBL/GenBank/DDBJ whole genome shotgun (WGS) entry which is preliminary data.</text>
</comment>
<accession>A0ABV2RN08</accession>
<protein>
    <recommendedName>
        <fullName evidence="4">Lipoprotein</fullName>
    </recommendedName>
</protein>
<reference evidence="2 3" key="1">
    <citation type="submission" date="2024-06" db="EMBL/GenBank/DDBJ databases">
        <title>Genomic Encyclopedia of Type Strains, Phase V (KMG-V): Genome sequencing to study the core and pangenomes of soil and plant-associated prokaryotes.</title>
        <authorList>
            <person name="Whitman W."/>
        </authorList>
    </citation>
    <scope>NUCLEOTIDE SEQUENCE [LARGE SCALE GENOMIC DNA]</scope>
    <source>
        <strain evidence="2 3">USDA 160</strain>
    </source>
</reference>
<feature type="chain" id="PRO_5047026081" description="Lipoprotein" evidence="1">
    <location>
        <begin position="22"/>
        <end position="129"/>
    </location>
</feature>
<dbReference type="EMBL" id="JBEPTQ010000002">
    <property type="protein sequence ID" value="MET4717672.1"/>
    <property type="molecule type" value="Genomic_DNA"/>
</dbReference>
<keyword evidence="3" id="KW-1185">Reference proteome</keyword>
<feature type="signal peptide" evidence="1">
    <location>
        <begin position="1"/>
        <end position="21"/>
    </location>
</feature>
<dbReference type="Proteomes" id="UP001549291">
    <property type="component" value="Unassembled WGS sequence"/>
</dbReference>
<organism evidence="2 3">
    <name type="scientific">Bradyrhizobium japonicum</name>
    <dbReference type="NCBI Taxonomy" id="375"/>
    <lineage>
        <taxon>Bacteria</taxon>
        <taxon>Pseudomonadati</taxon>
        <taxon>Pseudomonadota</taxon>
        <taxon>Alphaproteobacteria</taxon>
        <taxon>Hyphomicrobiales</taxon>
        <taxon>Nitrobacteraceae</taxon>
        <taxon>Bradyrhizobium</taxon>
    </lineage>
</organism>
<dbReference type="PROSITE" id="PS51257">
    <property type="entry name" value="PROKAR_LIPOPROTEIN"/>
    <property type="match status" value="1"/>
</dbReference>
<gene>
    <name evidence="2" type="ORF">ABIF63_001778</name>
</gene>
<evidence type="ECO:0008006" key="4">
    <source>
        <dbReference type="Google" id="ProtNLM"/>
    </source>
</evidence>
<evidence type="ECO:0000313" key="2">
    <source>
        <dbReference type="EMBL" id="MET4717672.1"/>
    </source>
</evidence>
<dbReference type="RefSeq" id="WP_038960082.1">
    <property type="nucleotide sequence ID" value="NZ_CP066351.1"/>
</dbReference>
<proteinExistence type="predicted"/>
<evidence type="ECO:0000256" key="1">
    <source>
        <dbReference type="SAM" id="SignalP"/>
    </source>
</evidence>
<keyword evidence="1" id="KW-0732">Signal</keyword>
<sequence length="129" mass="14115">MQLPPNRLLFFWSLPIIASLAACEAKPECDSPETRKAVLDFVSDDHRNPLVEFAARNSTAKANLESRKPLYLLGEKIVTTSSSNGKRTLQCSGAISVTVGDVKASKEIEFAVQRSEDGKLSVSVTPFQF</sequence>